<reference evidence="1 2" key="1">
    <citation type="journal article" date="2016" name="Int. J. Syst. Evol. Microbiol.">
        <title>Descriptions of Anaerotaenia torta gen. nov., sp. nov. and Anaerocolumna cellulosilytica gen. nov., sp. nov. isolated from a methanogenic reactor of cattle waste.</title>
        <authorList>
            <person name="Uek A."/>
            <person name="Ohtaki Y."/>
            <person name="Kaku N."/>
            <person name="Ueki K."/>
        </authorList>
    </citation>
    <scope>NUCLEOTIDE SEQUENCE [LARGE SCALE GENOMIC DNA]</scope>
    <source>
        <strain evidence="1 2">SN021</strain>
    </source>
</reference>
<dbReference type="EMBL" id="AP023367">
    <property type="protein sequence ID" value="BCJ96347.1"/>
    <property type="molecule type" value="Genomic_DNA"/>
</dbReference>
<proteinExistence type="predicted"/>
<dbReference type="AlphaFoldDB" id="A0A6S6R8E8"/>
<keyword evidence="2" id="KW-1185">Reference proteome</keyword>
<protein>
    <submittedName>
        <fullName evidence="1">Uncharacterized protein</fullName>
    </submittedName>
</protein>
<organism evidence="1 2">
    <name type="scientific">Anaerocolumna cellulosilytica</name>
    <dbReference type="NCBI Taxonomy" id="433286"/>
    <lineage>
        <taxon>Bacteria</taxon>
        <taxon>Bacillati</taxon>
        <taxon>Bacillota</taxon>
        <taxon>Clostridia</taxon>
        <taxon>Lachnospirales</taxon>
        <taxon>Lachnospiraceae</taxon>
        <taxon>Anaerocolumna</taxon>
    </lineage>
</organism>
<gene>
    <name evidence="1" type="ORF">acsn021_39160</name>
</gene>
<evidence type="ECO:0000313" key="2">
    <source>
        <dbReference type="Proteomes" id="UP000515561"/>
    </source>
</evidence>
<name>A0A6S6R8E8_9FIRM</name>
<dbReference type="KEGG" id="acel:acsn021_39160"/>
<dbReference type="Proteomes" id="UP000515561">
    <property type="component" value="Chromosome"/>
</dbReference>
<dbReference type="RefSeq" id="WP_184093206.1">
    <property type="nucleotide sequence ID" value="NZ_AP023367.1"/>
</dbReference>
<accession>A0A6S6R8E8</accession>
<sequence length="53" mass="5969">MVEKSPTTKERGNVTTRFVVAESPANFQNGRKKSYQRIKVVVESPTIGRNQGF</sequence>
<evidence type="ECO:0000313" key="1">
    <source>
        <dbReference type="EMBL" id="BCJ96347.1"/>
    </source>
</evidence>